<feature type="compositionally biased region" description="Basic and acidic residues" evidence="1">
    <location>
        <begin position="22"/>
        <end position="31"/>
    </location>
</feature>
<accession>A0A5J4U4S4</accession>
<comment type="caution">
    <text evidence="2">The sequence shown here is derived from an EMBL/GenBank/DDBJ whole genome shotgun (WGS) entry which is preliminary data.</text>
</comment>
<protein>
    <submittedName>
        <fullName evidence="2">Uncharacterized protein</fullName>
    </submittedName>
</protein>
<evidence type="ECO:0000313" key="3">
    <source>
        <dbReference type="Proteomes" id="UP000324800"/>
    </source>
</evidence>
<organism evidence="2 3">
    <name type="scientific">Streblomastix strix</name>
    <dbReference type="NCBI Taxonomy" id="222440"/>
    <lineage>
        <taxon>Eukaryota</taxon>
        <taxon>Metamonada</taxon>
        <taxon>Preaxostyla</taxon>
        <taxon>Oxymonadida</taxon>
        <taxon>Streblomastigidae</taxon>
        <taxon>Streblomastix</taxon>
    </lineage>
</organism>
<dbReference type="AlphaFoldDB" id="A0A5J4U4S4"/>
<feature type="region of interest" description="Disordered" evidence="1">
    <location>
        <begin position="1"/>
        <end position="38"/>
    </location>
</feature>
<reference evidence="2 3" key="1">
    <citation type="submission" date="2019-03" db="EMBL/GenBank/DDBJ databases">
        <title>Single cell metagenomics reveals metabolic interactions within the superorganism composed of flagellate Streblomastix strix and complex community of Bacteroidetes bacteria on its surface.</title>
        <authorList>
            <person name="Treitli S.C."/>
            <person name="Kolisko M."/>
            <person name="Husnik F."/>
            <person name="Keeling P."/>
            <person name="Hampl V."/>
        </authorList>
    </citation>
    <scope>NUCLEOTIDE SEQUENCE [LARGE SCALE GENOMIC DNA]</scope>
    <source>
        <strain evidence="2">ST1C</strain>
    </source>
</reference>
<dbReference type="Proteomes" id="UP000324800">
    <property type="component" value="Unassembled WGS sequence"/>
</dbReference>
<sequence length="230" mass="27015">METEQEIQDAARTIISFTDSQANKKERRQNEQPESESADSLIEITAYLEDLRDKIRNNNAIKQMIKNQNLLRPLASLTIFKLGNHSNQEVDRLRFNVRSNSRWCLRWIQEYGDAQEFADLVNVEYGKVICISLSTAGGIGEEDDEEIFNVLYRISYFLRELHKDRNHYQPSFQPLPLHVRKTEEQIEEEGAIEEVEAQLNNYGPQYQEVKFLANKARAEILNHFINRRRI</sequence>
<dbReference type="EMBL" id="SNRW01020095">
    <property type="protein sequence ID" value="KAA6365776.1"/>
    <property type="molecule type" value="Genomic_DNA"/>
</dbReference>
<proteinExistence type="predicted"/>
<evidence type="ECO:0000313" key="2">
    <source>
        <dbReference type="EMBL" id="KAA6365776.1"/>
    </source>
</evidence>
<evidence type="ECO:0000256" key="1">
    <source>
        <dbReference type="SAM" id="MobiDB-lite"/>
    </source>
</evidence>
<gene>
    <name evidence="2" type="ORF">EZS28_038697</name>
</gene>
<name>A0A5J4U4S4_9EUKA</name>